<reference evidence="3" key="1">
    <citation type="submission" date="2019-12" db="EMBL/GenBank/DDBJ databases">
        <title>Genome sequencing and annotation of Brassica cretica.</title>
        <authorList>
            <person name="Studholme D.J."/>
            <person name="Sarris P.F."/>
        </authorList>
    </citation>
    <scope>NUCLEOTIDE SEQUENCE</scope>
    <source>
        <strain evidence="3">PFS-102/07</strain>
        <tissue evidence="3">Leaf</tissue>
    </source>
</reference>
<feature type="domain" description="DUF4283" evidence="2">
    <location>
        <begin position="151"/>
        <end position="236"/>
    </location>
</feature>
<evidence type="ECO:0000259" key="2">
    <source>
        <dbReference type="Pfam" id="PF14111"/>
    </source>
</evidence>
<evidence type="ECO:0000313" key="3">
    <source>
        <dbReference type="EMBL" id="KAF2574941.1"/>
    </source>
</evidence>
<sequence>MGKRKKPGALKFAASSKLGHFKGVSAASSKPASLPVTTECSSAGDVHGEQPSSNHVGELDSLGESQSLKNVTSCTVEGSSSSAETIPDPPFEYLSMAEGHVVVSPLSGNAEPSLFARIQKSSMLQELGTPTTHVSGAPFVMIPDENIDSAKEEFKEFVFARFPGEVPPMGRIIGVVNAIWARAGPIIFVHKIGEGTFLLKVTNERTRDALLSRQVWMIKGCPMFVAAWSPEFTPEQPQLTSAVVPVELRGVPYLLFNNQSLIAKVWVKVNLLAALPDRIVSGFSNGREVEISVSYPWLPDKCSSCKKFGHKHQLCPVVGHEWRPTVPPATHRNVPSAARSLSRESKEPASPQRDPPSEAQESLGTGTSESMMAQKDSLDDLQLVVNAELEEPSEGNASDKTCLKEGPPKQVVSLDMNLGFSTVHVYHVDDGTASDSDRAASNDPFFLVSNWKVTIYQASPHVVTCGIFILAENLSLTVSFVYEFNQVEERQQLWNELVLINADTPASRYPWADANPVAKKIDHALINHNWAQMFPDSYCEFLEPEQSDHTPCLVRMASQSRRAPKPFKVKEQAAQVAMIQRQLLSNPDTETARLEHEERGKLQVLAKAEHKFYRQKSRVQDSEDHMINTDEGIKDHVVGYFKDILGETDLLQSPATVDQLRELMDFRCSEEQKADLLKDVTSEEITKTVFAMPLSKSPGPDGYSVDRISRALPAGWKYFANSDNQSTTRIIVVWHPNVSVTIYQASPHVVTCGIFILAENLSLTVSFVYEFNQVEERQQLWNELVLINADTPASRYPWADANPVAKKIDHALINHNWAQMFPDSYCEFLEPEQSDHTPCLVRMASQSRRAPKPFKFFHHTIDHPEYLETVRNAWNFGTIQGFQQFRLAHFLKLLKPALRSLDARNYSGISLRVKEQASQVALIQRQLLSNPDTETARLEHEERGKLQVLAKAEQKFYRQKSRNQWHHLGDRDTTFYHRSVVQRASSNHIHFFRDSGDHMINTAEGIKEHAVDYFTDILGETELLSSPATVDQLREMMDFRCSEGMGLKGPEPIARIQAREGVVEVAEIAQQEAEIAELPQRSRSQLTIKEEKWKQKRRR</sequence>
<feature type="compositionally biased region" description="Polar residues" evidence="1">
    <location>
        <begin position="26"/>
        <end position="41"/>
    </location>
</feature>
<proteinExistence type="predicted"/>
<name>A0A8S9IYD7_BRACR</name>
<dbReference type="AlphaFoldDB" id="A0A8S9IYD7"/>
<dbReference type="EMBL" id="QGKY02001015">
    <property type="protein sequence ID" value="KAF2574941.1"/>
    <property type="molecule type" value="Genomic_DNA"/>
</dbReference>
<gene>
    <name evidence="3" type="ORF">F2Q70_00003630</name>
</gene>
<dbReference type="Pfam" id="PF14111">
    <property type="entry name" value="DUF4283"/>
    <property type="match status" value="1"/>
</dbReference>
<dbReference type="InterPro" id="IPR040256">
    <property type="entry name" value="At4g02000-like"/>
</dbReference>
<dbReference type="InterPro" id="IPR025558">
    <property type="entry name" value="DUF4283"/>
</dbReference>
<accession>A0A8S9IYD7</accession>
<feature type="region of interest" description="Disordered" evidence="1">
    <location>
        <begin position="322"/>
        <end position="367"/>
    </location>
</feature>
<feature type="region of interest" description="Disordered" evidence="1">
    <location>
        <begin position="24"/>
        <end position="60"/>
    </location>
</feature>
<organism evidence="3">
    <name type="scientific">Brassica cretica</name>
    <name type="common">Mustard</name>
    <dbReference type="NCBI Taxonomy" id="69181"/>
    <lineage>
        <taxon>Eukaryota</taxon>
        <taxon>Viridiplantae</taxon>
        <taxon>Streptophyta</taxon>
        <taxon>Embryophyta</taxon>
        <taxon>Tracheophyta</taxon>
        <taxon>Spermatophyta</taxon>
        <taxon>Magnoliopsida</taxon>
        <taxon>eudicotyledons</taxon>
        <taxon>Gunneridae</taxon>
        <taxon>Pentapetalae</taxon>
        <taxon>rosids</taxon>
        <taxon>malvids</taxon>
        <taxon>Brassicales</taxon>
        <taxon>Brassicaceae</taxon>
        <taxon>Brassiceae</taxon>
        <taxon>Brassica</taxon>
    </lineage>
</organism>
<comment type="caution">
    <text evidence="3">The sequence shown here is derived from an EMBL/GenBank/DDBJ whole genome shotgun (WGS) entry which is preliminary data.</text>
</comment>
<protein>
    <recommendedName>
        <fullName evidence="2">DUF4283 domain-containing protein</fullName>
    </recommendedName>
</protein>
<dbReference type="PANTHER" id="PTHR31286">
    <property type="entry name" value="GLYCINE-RICH CELL WALL STRUCTURAL PROTEIN 1.8-LIKE"/>
    <property type="match status" value="1"/>
</dbReference>
<evidence type="ECO:0000256" key="1">
    <source>
        <dbReference type="SAM" id="MobiDB-lite"/>
    </source>
</evidence>
<dbReference type="PANTHER" id="PTHR31286:SF154">
    <property type="entry name" value="CCHC-TYPE DOMAIN-CONTAINING PROTEIN"/>
    <property type="match status" value="1"/>
</dbReference>